<evidence type="ECO:0000313" key="4">
    <source>
        <dbReference type="Proteomes" id="UP000269221"/>
    </source>
</evidence>
<evidence type="ECO:0000313" key="3">
    <source>
        <dbReference type="EMBL" id="RMC22248.1"/>
    </source>
</evidence>
<evidence type="ECO:0000256" key="2">
    <source>
        <dbReference type="SAM" id="Phobius"/>
    </source>
</evidence>
<accession>A0A3M0LA23</accession>
<feature type="transmembrane region" description="Helical" evidence="2">
    <location>
        <begin position="407"/>
        <end position="427"/>
    </location>
</feature>
<dbReference type="AlphaFoldDB" id="A0A3M0LA23"/>
<dbReference type="OrthoDB" id="6256369at2759"/>
<feature type="compositionally biased region" description="Basic and acidic residues" evidence="1">
    <location>
        <begin position="86"/>
        <end position="99"/>
    </location>
</feature>
<comment type="caution">
    <text evidence="3">The sequence shown here is derived from an EMBL/GenBank/DDBJ whole genome shotgun (WGS) entry which is preliminary data.</text>
</comment>
<evidence type="ECO:0008006" key="5">
    <source>
        <dbReference type="Google" id="ProtNLM"/>
    </source>
</evidence>
<dbReference type="STRING" id="333673.A0A3M0LA23"/>
<feature type="region of interest" description="Disordered" evidence="1">
    <location>
        <begin position="86"/>
        <end position="113"/>
    </location>
</feature>
<name>A0A3M0LA23_HIRRU</name>
<dbReference type="EMBL" id="QRBI01000092">
    <property type="protein sequence ID" value="RMC22248.1"/>
    <property type="molecule type" value="Genomic_DNA"/>
</dbReference>
<keyword evidence="2" id="KW-0812">Transmembrane</keyword>
<feature type="region of interest" description="Disordered" evidence="1">
    <location>
        <begin position="1"/>
        <end position="35"/>
    </location>
</feature>
<evidence type="ECO:0000256" key="1">
    <source>
        <dbReference type="SAM" id="MobiDB-lite"/>
    </source>
</evidence>
<organism evidence="3 4">
    <name type="scientific">Hirundo rustica rustica</name>
    <dbReference type="NCBI Taxonomy" id="333673"/>
    <lineage>
        <taxon>Eukaryota</taxon>
        <taxon>Metazoa</taxon>
        <taxon>Chordata</taxon>
        <taxon>Craniata</taxon>
        <taxon>Vertebrata</taxon>
        <taxon>Euteleostomi</taxon>
        <taxon>Archelosauria</taxon>
        <taxon>Archosauria</taxon>
        <taxon>Dinosauria</taxon>
        <taxon>Saurischia</taxon>
        <taxon>Theropoda</taxon>
        <taxon>Coelurosauria</taxon>
        <taxon>Aves</taxon>
        <taxon>Neognathae</taxon>
        <taxon>Neoaves</taxon>
        <taxon>Telluraves</taxon>
        <taxon>Australaves</taxon>
        <taxon>Passeriformes</taxon>
        <taxon>Sylvioidea</taxon>
        <taxon>Hirundinidae</taxon>
        <taxon>Hirundo</taxon>
    </lineage>
</organism>
<sequence>MMLCAGGSSKPQPPRGRSEPRRGPGPGVPPQAVDAEPAGLLPWLYAATRTCRCGRTRNPECIGKCILAANRRQPRLLRLLLRRGVHDGGSRRSGGEQRRQQQHRHLQHGRRGEDEAPLLYRAMKHLWLYQQRDREGILGVHSLGFLEHLGNDLLMVCCQLNMEASVAEIMHQLGADENEKISFQDFSQRCMDLIQEIKKEEVELSVKSDDSCKQKKLRDIIASWPTSSNNSLACPGSQKGCVQAHISIICQSKKVVVLICPVLLLLPHPEYCMHFWVLSQYVEGIKLWECVQRREIKMLKDLKEKLRSLGLFSLEKRRLRGDPRGADFPSLVPYQEPEKAESMIQELRDLQSPDLHSNFTLQKVLEYGGSNVTQQAALKSLLAQASNFSNSVGGSCLEFANYEYNNIFIGFLLSTGVTGQIFVFLILNIKNMFLFIAISLGINIYG</sequence>
<keyword evidence="4" id="KW-1185">Reference proteome</keyword>
<keyword evidence="2" id="KW-0472">Membrane</keyword>
<proteinExistence type="predicted"/>
<reference evidence="3 4" key="1">
    <citation type="submission" date="2018-07" db="EMBL/GenBank/DDBJ databases">
        <title>A high quality draft genome assembly of the barn swallow (H. rustica rustica).</title>
        <authorList>
            <person name="Formenti G."/>
            <person name="Chiara M."/>
            <person name="Poveda L."/>
            <person name="Francoijs K.-J."/>
            <person name="Bonisoli-Alquati A."/>
            <person name="Canova L."/>
            <person name="Gianfranceschi L."/>
            <person name="Horner D.S."/>
            <person name="Saino N."/>
        </authorList>
    </citation>
    <scope>NUCLEOTIDE SEQUENCE [LARGE SCALE GENOMIC DNA]</scope>
    <source>
        <strain evidence="3">Chelidonia</strain>
        <tissue evidence="3">Blood</tissue>
    </source>
</reference>
<protein>
    <recommendedName>
        <fullName evidence="5">EF-hand domain-containing protein</fullName>
    </recommendedName>
</protein>
<feature type="compositionally biased region" description="Basic residues" evidence="1">
    <location>
        <begin position="100"/>
        <end position="109"/>
    </location>
</feature>
<gene>
    <name evidence="3" type="ORF">DUI87_00559</name>
</gene>
<keyword evidence="2" id="KW-1133">Transmembrane helix</keyword>
<dbReference type="Proteomes" id="UP000269221">
    <property type="component" value="Unassembled WGS sequence"/>
</dbReference>